<protein>
    <submittedName>
        <fullName evidence="2">Uncharacterized protein</fullName>
    </submittedName>
</protein>
<sequence length="64" mass="7238">MAWLVGALVVAAECWIFVTRDEERTAQSVRRRLKLGWITMNMSSVGVLQLNSNIANQMTSFHSL</sequence>
<feature type="chain" id="PRO_5002432607" evidence="1">
    <location>
        <begin position="21"/>
        <end position="64"/>
    </location>
</feature>
<name>A0A0E9SX50_ANGAN</name>
<dbReference type="AlphaFoldDB" id="A0A0E9SX50"/>
<keyword evidence="1" id="KW-0732">Signal</keyword>
<evidence type="ECO:0000313" key="2">
    <source>
        <dbReference type="EMBL" id="JAH45822.1"/>
    </source>
</evidence>
<dbReference type="EMBL" id="GBXM01062755">
    <property type="protein sequence ID" value="JAH45822.1"/>
    <property type="molecule type" value="Transcribed_RNA"/>
</dbReference>
<proteinExistence type="predicted"/>
<reference evidence="2" key="2">
    <citation type="journal article" date="2015" name="Fish Shellfish Immunol.">
        <title>Early steps in the European eel (Anguilla anguilla)-Vibrio vulnificus interaction in the gills: Role of the RtxA13 toxin.</title>
        <authorList>
            <person name="Callol A."/>
            <person name="Pajuelo D."/>
            <person name="Ebbesson L."/>
            <person name="Teles M."/>
            <person name="MacKenzie S."/>
            <person name="Amaro C."/>
        </authorList>
    </citation>
    <scope>NUCLEOTIDE SEQUENCE</scope>
</reference>
<organism evidence="2">
    <name type="scientific">Anguilla anguilla</name>
    <name type="common">European freshwater eel</name>
    <name type="synonym">Muraena anguilla</name>
    <dbReference type="NCBI Taxonomy" id="7936"/>
    <lineage>
        <taxon>Eukaryota</taxon>
        <taxon>Metazoa</taxon>
        <taxon>Chordata</taxon>
        <taxon>Craniata</taxon>
        <taxon>Vertebrata</taxon>
        <taxon>Euteleostomi</taxon>
        <taxon>Actinopterygii</taxon>
        <taxon>Neopterygii</taxon>
        <taxon>Teleostei</taxon>
        <taxon>Anguilliformes</taxon>
        <taxon>Anguillidae</taxon>
        <taxon>Anguilla</taxon>
    </lineage>
</organism>
<evidence type="ECO:0000256" key="1">
    <source>
        <dbReference type="SAM" id="SignalP"/>
    </source>
</evidence>
<feature type="signal peptide" evidence="1">
    <location>
        <begin position="1"/>
        <end position="20"/>
    </location>
</feature>
<reference evidence="2" key="1">
    <citation type="submission" date="2014-11" db="EMBL/GenBank/DDBJ databases">
        <authorList>
            <person name="Amaro Gonzalez C."/>
        </authorList>
    </citation>
    <scope>NUCLEOTIDE SEQUENCE</scope>
</reference>
<accession>A0A0E9SX50</accession>